<accession>A0A1G9VTJ1</accession>
<dbReference type="eggNOG" id="COG3832">
    <property type="taxonomic scope" value="Bacteria"/>
</dbReference>
<proteinExistence type="predicted"/>
<organism evidence="1 2">
    <name type="scientific">Allokutzneria albata</name>
    <name type="common">Kibdelosporangium albatum</name>
    <dbReference type="NCBI Taxonomy" id="211114"/>
    <lineage>
        <taxon>Bacteria</taxon>
        <taxon>Bacillati</taxon>
        <taxon>Actinomycetota</taxon>
        <taxon>Actinomycetes</taxon>
        <taxon>Pseudonocardiales</taxon>
        <taxon>Pseudonocardiaceae</taxon>
        <taxon>Allokutzneria</taxon>
    </lineage>
</organism>
<sequence length="229" mass="25284">MGREFELRKEVVLPVSPEEVWAAVATPEGQAAWFMTGEEIGPGDAETWDPPRHLAIKTPAGEDGSFHAFEYLIEGREGSAVLRFVHSGMTGDAWPDEYVDMTGMGWDTYFHSLREYLVHFRGRPAVYVEAEAPSVSVETAAWDRFVAALGVSEAGDRASISLPGLPSQEGVVDIIEEGFVGIRTADSLVRFHGRMRLGMPVAVGHHVYTPIDTDAYTAAWQEWLRSQFA</sequence>
<evidence type="ECO:0000313" key="2">
    <source>
        <dbReference type="Proteomes" id="UP000183376"/>
    </source>
</evidence>
<reference evidence="1 2" key="1">
    <citation type="submission" date="2016-10" db="EMBL/GenBank/DDBJ databases">
        <authorList>
            <person name="de Groot N.N."/>
        </authorList>
    </citation>
    <scope>NUCLEOTIDE SEQUENCE [LARGE SCALE GENOMIC DNA]</scope>
    <source>
        <strain evidence="1 2">DSM 44149</strain>
    </source>
</reference>
<dbReference type="Gene3D" id="3.30.530.20">
    <property type="match status" value="2"/>
</dbReference>
<dbReference type="InterPro" id="IPR023393">
    <property type="entry name" value="START-like_dom_sf"/>
</dbReference>
<dbReference type="EMBL" id="LT629701">
    <property type="protein sequence ID" value="SDM75165.1"/>
    <property type="molecule type" value="Genomic_DNA"/>
</dbReference>
<gene>
    <name evidence="1" type="ORF">SAMN04489726_3210</name>
</gene>
<dbReference type="RefSeq" id="WP_030431383.1">
    <property type="nucleotide sequence ID" value="NZ_JOEF01000019.1"/>
</dbReference>
<dbReference type="CDD" id="cd07814">
    <property type="entry name" value="SRPBCC_CalC_Aha1-like"/>
    <property type="match status" value="1"/>
</dbReference>
<name>A0A1G9VTJ1_ALLAB</name>
<dbReference type="OrthoDB" id="8417725at2"/>
<keyword evidence="2" id="KW-1185">Reference proteome</keyword>
<dbReference type="STRING" id="211114.SAMN04489726_3210"/>
<evidence type="ECO:0008006" key="3">
    <source>
        <dbReference type="Google" id="ProtNLM"/>
    </source>
</evidence>
<dbReference type="SUPFAM" id="SSF55961">
    <property type="entry name" value="Bet v1-like"/>
    <property type="match status" value="1"/>
</dbReference>
<dbReference type="AlphaFoldDB" id="A0A1G9VTJ1"/>
<protein>
    <recommendedName>
        <fullName evidence="3">Activator of Hsp90 ATPase homolog 1-like protein</fullName>
    </recommendedName>
</protein>
<dbReference type="Proteomes" id="UP000183376">
    <property type="component" value="Chromosome I"/>
</dbReference>
<evidence type="ECO:0000313" key="1">
    <source>
        <dbReference type="EMBL" id="SDM75165.1"/>
    </source>
</evidence>